<keyword evidence="1" id="KW-1133">Transmembrane helix</keyword>
<dbReference type="Proteomes" id="UP000316621">
    <property type="component" value="Chromosome 7"/>
</dbReference>
<evidence type="ECO:0000313" key="2">
    <source>
        <dbReference type="EMBL" id="RZC72361.1"/>
    </source>
</evidence>
<proteinExistence type="predicted"/>
<organism evidence="2 3">
    <name type="scientific">Papaver somniferum</name>
    <name type="common">Opium poppy</name>
    <dbReference type="NCBI Taxonomy" id="3469"/>
    <lineage>
        <taxon>Eukaryota</taxon>
        <taxon>Viridiplantae</taxon>
        <taxon>Streptophyta</taxon>
        <taxon>Embryophyta</taxon>
        <taxon>Tracheophyta</taxon>
        <taxon>Spermatophyta</taxon>
        <taxon>Magnoliopsida</taxon>
        <taxon>Ranunculales</taxon>
        <taxon>Papaveraceae</taxon>
        <taxon>Papaveroideae</taxon>
        <taxon>Papaver</taxon>
    </lineage>
</organism>
<sequence length="174" mass="20045">MAKHRPTDHCTILTGFLLHLSQILPLLSIHSYSHLLFLLEIVYLPRRTTIAHIGFRWTGIATIGSSFFFLGCRLGDRMLVQYTSGVGTAALTSDHVKEEYTSYAEVSLSTAATFVFDAFIIYYISTIKMDCHHHHFRIASSFKEHRTTYGGLKGDYIEKTWERQFYHEDTHYST</sequence>
<dbReference type="Gramene" id="RZC72361">
    <property type="protein sequence ID" value="RZC72361"/>
    <property type="gene ID" value="C5167_035519"/>
</dbReference>
<reference evidence="2 3" key="1">
    <citation type="journal article" date="2018" name="Science">
        <title>The opium poppy genome and morphinan production.</title>
        <authorList>
            <person name="Guo L."/>
            <person name="Winzer T."/>
            <person name="Yang X."/>
            <person name="Li Y."/>
            <person name="Ning Z."/>
            <person name="He Z."/>
            <person name="Teodor R."/>
            <person name="Lu Y."/>
            <person name="Bowser T.A."/>
            <person name="Graham I.A."/>
            <person name="Ye K."/>
        </authorList>
    </citation>
    <scope>NUCLEOTIDE SEQUENCE [LARGE SCALE GENOMIC DNA]</scope>
    <source>
        <strain evidence="3">cv. HN1</strain>
        <tissue evidence="2">Leaves</tissue>
    </source>
</reference>
<gene>
    <name evidence="2" type="ORF">C5167_035519</name>
</gene>
<keyword evidence="1" id="KW-0472">Membrane</keyword>
<dbReference type="EMBL" id="CM010721">
    <property type="protein sequence ID" value="RZC72361.1"/>
    <property type="molecule type" value="Genomic_DNA"/>
</dbReference>
<accession>A0A4Y7KJK0</accession>
<keyword evidence="3" id="KW-1185">Reference proteome</keyword>
<evidence type="ECO:0000313" key="3">
    <source>
        <dbReference type="Proteomes" id="UP000316621"/>
    </source>
</evidence>
<name>A0A4Y7KJK0_PAPSO</name>
<feature type="transmembrane region" description="Helical" evidence="1">
    <location>
        <begin position="53"/>
        <end position="72"/>
    </location>
</feature>
<feature type="transmembrane region" description="Helical" evidence="1">
    <location>
        <begin position="12"/>
        <end position="33"/>
    </location>
</feature>
<evidence type="ECO:0000256" key="1">
    <source>
        <dbReference type="SAM" id="Phobius"/>
    </source>
</evidence>
<protein>
    <submittedName>
        <fullName evidence="2">Uncharacterized protein</fullName>
    </submittedName>
</protein>
<dbReference type="AlphaFoldDB" id="A0A4Y7KJK0"/>
<keyword evidence="1" id="KW-0812">Transmembrane</keyword>